<reference evidence="12" key="1">
    <citation type="submission" date="2016-11" db="EMBL/GenBank/DDBJ databases">
        <authorList>
            <person name="Varghese N."/>
            <person name="Submissions S."/>
        </authorList>
    </citation>
    <scope>NUCLEOTIDE SEQUENCE [LARGE SCALE GENOMIC DNA]</scope>
    <source>
        <strain evidence="12">UWOS</strain>
    </source>
</reference>
<proteinExistence type="inferred from homology"/>
<feature type="coiled-coil region" evidence="8">
    <location>
        <begin position="179"/>
        <end position="206"/>
    </location>
</feature>
<dbReference type="GO" id="GO:0009307">
    <property type="term" value="P:DNA restriction-modification system"/>
    <property type="evidence" value="ECO:0007669"/>
    <property type="project" value="UniProtKB-KW"/>
</dbReference>
<dbReference type="Gene3D" id="3.40.50.150">
    <property type="entry name" value="Vaccinia Virus protein VP39"/>
    <property type="match status" value="1"/>
</dbReference>
<keyword evidence="4" id="KW-0808">Transferase</keyword>
<dbReference type="GO" id="GO:0003677">
    <property type="term" value="F:DNA binding"/>
    <property type="evidence" value="ECO:0007669"/>
    <property type="project" value="InterPro"/>
</dbReference>
<keyword evidence="12" id="KW-1185">Reference proteome</keyword>
<keyword evidence="8" id="KW-0175">Coiled coil</keyword>
<evidence type="ECO:0000256" key="6">
    <source>
        <dbReference type="ARBA" id="ARBA00022747"/>
    </source>
</evidence>
<dbReference type="GO" id="GO:0032259">
    <property type="term" value="P:methylation"/>
    <property type="evidence" value="ECO:0007669"/>
    <property type="project" value="UniProtKB-KW"/>
</dbReference>
<dbReference type="SUPFAM" id="SSF53335">
    <property type="entry name" value="S-adenosyl-L-methionine-dependent methyltransferases"/>
    <property type="match status" value="1"/>
</dbReference>
<dbReference type="InterPro" id="IPR003356">
    <property type="entry name" value="DNA_methylase_A-5"/>
</dbReference>
<dbReference type="RefSeq" id="WP_083545937.1">
    <property type="nucleotide sequence ID" value="NZ_FRAW01000049.1"/>
</dbReference>
<dbReference type="EC" id="2.1.1.72" evidence="2"/>
<dbReference type="Pfam" id="PF01420">
    <property type="entry name" value="Methylase_S"/>
    <property type="match status" value="1"/>
</dbReference>
<dbReference type="GO" id="GO:0008170">
    <property type="term" value="F:N-methyltransferase activity"/>
    <property type="evidence" value="ECO:0007669"/>
    <property type="project" value="InterPro"/>
</dbReference>
<evidence type="ECO:0000259" key="9">
    <source>
        <dbReference type="Pfam" id="PF01420"/>
    </source>
</evidence>
<sequence>MAKSIEEQVEDWCKNQLEKYFTKTESINFEIDEALKKAPSKKGGSGQNLPDIKCFVSVDFRNLPVMVECKGTKGDFIKTDENGLVSNTNKKGEPDYAAIAKYAVNGAIHYAKSILDYTETYQEAIAVGVNGYKQNDDLKTEIGVYYLSKENLGIPKEVEKFTDLSFLKKKNWKNFFKMIDEIQLTSEELENRKLALEDEIESKLKRLNQTMHDDLGIAVKSRVMLIVGLIMAGLGVEEVSDGLKVEELKGETGKKSNDGQKIVDKIEDFLREKKLPEEKREVIMNEVSNVFKNQDLYTPQNGESKLRKVYAIVHSDILPYLSSELHNIDFTGRLFNVLNDWVDVPDGAENDVVLTPRYVTEVMARLASVNKDSYVWDYATGSAGFLISAMHLMIADATRKIKSPDELRSKMAKIKGEQLLGIEKLPEIYILAVLNMILMGDGSSNIINGNSLTQFDGKYQQGKLRDEKFPANVFLLNPPYSAPGKGMIFVEKALSQMSGGKAAVLIQENAGSSQGEGFTRRILERNTLVASIHMSTDLFIGKSSVQTAIYVFDVGVPHDTEKLVKFIDFSNDGYARQNRKKSSQCVNLKDVDNAKERYDEIVNLVVRGKGKDEKNLNYYKDCYIEDYISLEGNDWTYSQHKKIDIKPTEDDFKKVVQEYMAWLIGDLIKNGDDCLGENSIGLDDCELTKEEKDCINGKDVAFEKFTIGDLFDIHPTKAYKATNKDLFHAEGKIPVVANSSVDNGIGGWSHLKATETGNKIVFSDTTTSDSIFYQPKAFVGYPHVQGLYPYSNKWRENSLLYFVSCFRKCAFGKFNYGLKFTRVIAKQMNVILPAKPNGEIDYDFMENFISAQKKLVAQKVIRWLKQQ</sequence>
<evidence type="ECO:0000256" key="8">
    <source>
        <dbReference type="SAM" id="Coils"/>
    </source>
</evidence>
<keyword evidence="5" id="KW-0949">S-adenosyl-L-methionine</keyword>
<evidence type="ECO:0000313" key="12">
    <source>
        <dbReference type="Proteomes" id="UP000184275"/>
    </source>
</evidence>
<evidence type="ECO:0000313" key="11">
    <source>
        <dbReference type="EMBL" id="SHL22713.1"/>
    </source>
</evidence>
<feature type="domain" description="DNA methylase adenine-specific" evidence="10">
    <location>
        <begin position="353"/>
        <end position="482"/>
    </location>
</feature>
<accession>A0A1M6YX80</accession>
<dbReference type="PANTHER" id="PTHR42933">
    <property type="entry name" value="SLR6095 PROTEIN"/>
    <property type="match status" value="1"/>
</dbReference>
<keyword evidence="6" id="KW-0680">Restriction system</keyword>
<feature type="domain" description="DNA methylase adenine-specific" evidence="10">
    <location>
        <begin position="488"/>
        <end position="582"/>
    </location>
</feature>
<evidence type="ECO:0000256" key="5">
    <source>
        <dbReference type="ARBA" id="ARBA00022691"/>
    </source>
</evidence>
<feature type="domain" description="Type I restriction modification DNA specificity" evidence="9">
    <location>
        <begin position="702"/>
        <end position="855"/>
    </location>
</feature>
<evidence type="ECO:0000256" key="4">
    <source>
        <dbReference type="ARBA" id="ARBA00022679"/>
    </source>
</evidence>
<comment type="similarity">
    <text evidence="1">Belongs to the N(4)/N(6)-methyltransferase family.</text>
</comment>
<dbReference type="EMBL" id="FRAW01000049">
    <property type="protein sequence ID" value="SHL22713.1"/>
    <property type="molecule type" value="Genomic_DNA"/>
</dbReference>
<dbReference type="PANTHER" id="PTHR42933:SF1">
    <property type="entry name" value="SITE-SPECIFIC DNA-METHYLTRANSFERASE (ADENINE-SPECIFIC)"/>
    <property type="match status" value="1"/>
</dbReference>
<dbReference type="InterPro" id="IPR029063">
    <property type="entry name" value="SAM-dependent_MTases_sf"/>
</dbReference>
<dbReference type="Proteomes" id="UP000184275">
    <property type="component" value="Unassembled WGS sequence"/>
</dbReference>
<keyword evidence="3 11" id="KW-0489">Methyltransferase</keyword>
<dbReference type="InterPro" id="IPR000055">
    <property type="entry name" value="Restrct_endonuc_typeI_TRD"/>
</dbReference>
<evidence type="ECO:0000256" key="7">
    <source>
        <dbReference type="ARBA" id="ARBA00047942"/>
    </source>
</evidence>
<evidence type="ECO:0000256" key="3">
    <source>
        <dbReference type="ARBA" id="ARBA00022603"/>
    </source>
</evidence>
<dbReference type="GO" id="GO:0009007">
    <property type="term" value="F:site-specific DNA-methyltransferase (adenine-specific) activity"/>
    <property type="evidence" value="ECO:0007669"/>
    <property type="project" value="UniProtKB-EC"/>
</dbReference>
<comment type="catalytic activity">
    <reaction evidence="7">
        <text>a 2'-deoxyadenosine in DNA + S-adenosyl-L-methionine = an N(6)-methyl-2'-deoxyadenosine in DNA + S-adenosyl-L-homocysteine + H(+)</text>
        <dbReference type="Rhea" id="RHEA:15197"/>
        <dbReference type="Rhea" id="RHEA-COMP:12418"/>
        <dbReference type="Rhea" id="RHEA-COMP:12419"/>
        <dbReference type="ChEBI" id="CHEBI:15378"/>
        <dbReference type="ChEBI" id="CHEBI:57856"/>
        <dbReference type="ChEBI" id="CHEBI:59789"/>
        <dbReference type="ChEBI" id="CHEBI:90615"/>
        <dbReference type="ChEBI" id="CHEBI:90616"/>
        <dbReference type="EC" id="2.1.1.72"/>
    </reaction>
</comment>
<evidence type="ECO:0000259" key="10">
    <source>
        <dbReference type="Pfam" id="PF02384"/>
    </source>
</evidence>
<dbReference type="AlphaFoldDB" id="A0A1M6YX80"/>
<dbReference type="SUPFAM" id="SSF116734">
    <property type="entry name" value="DNA methylase specificity domain"/>
    <property type="match status" value="1"/>
</dbReference>
<protein>
    <recommendedName>
        <fullName evidence="2">site-specific DNA-methyltransferase (adenine-specific)</fullName>
        <ecNumber evidence="2">2.1.1.72</ecNumber>
    </recommendedName>
</protein>
<dbReference type="Pfam" id="PF02384">
    <property type="entry name" value="N6_Mtase"/>
    <property type="match status" value="2"/>
</dbReference>
<name>A0A1M6YX80_9BACT</name>
<dbReference type="InterPro" id="IPR051537">
    <property type="entry name" value="DNA_Adenine_Mtase"/>
</dbReference>
<evidence type="ECO:0000256" key="2">
    <source>
        <dbReference type="ARBA" id="ARBA00011900"/>
    </source>
</evidence>
<organism evidence="11 12">
    <name type="scientific">Fibrobacter intestinalis</name>
    <dbReference type="NCBI Taxonomy" id="28122"/>
    <lineage>
        <taxon>Bacteria</taxon>
        <taxon>Pseudomonadati</taxon>
        <taxon>Fibrobacterota</taxon>
        <taxon>Fibrobacteria</taxon>
        <taxon>Fibrobacterales</taxon>
        <taxon>Fibrobacteraceae</taxon>
        <taxon>Fibrobacter</taxon>
    </lineage>
</organism>
<evidence type="ECO:0000256" key="1">
    <source>
        <dbReference type="ARBA" id="ARBA00006594"/>
    </source>
</evidence>
<gene>
    <name evidence="11" type="ORF">SAMN05720469_14915</name>
</gene>